<name>A0A9P1DHL2_9DINO</name>
<reference evidence="1" key="1">
    <citation type="submission" date="2022-10" db="EMBL/GenBank/DDBJ databases">
        <authorList>
            <person name="Chen Y."/>
            <person name="Dougan E. K."/>
            <person name="Chan C."/>
            <person name="Rhodes N."/>
            <person name="Thang M."/>
        </authorList>
    </citation>
    <scope>NUCLEOTIDE SEQUENCE</scope>
</reference>
<reference evidence="2 3" key="2">
    <citation type="submission" date="2024-05" db="EMBL/GenBank/DDBJ databases">
        <authorList>
            <person name="Chen Y."/>
            <person name="Shah S."/>
            <person name="Dougan E. K."/>
            <person name="Thang M."/>
            <person name="Chan C."/>
        </authorList>
    </citation>
    <scope>NUCLEOTIDE SEQUENCE [LARGE SCALE GENOMIC DNA]</scope>
</reference>
<gene>
    <name evidence="1" type="ORF">C1SCF055_LOCUS35101</name>
</gene>
<accession>A0A9P1DHL2</accession>
<sequence length="250" mass="28474">VAVMYDFNNVVTLYFMVNPSWKMKALDYLICAKLKIPGGILEFSNSKGDDLYKMRTFDDNGIKRPANLEKVMNAFLKNSKKTYNKRVEAVDDDVVPQVPLPFQQLINQIDLQIVSIKAKMAMDENIIKEVLENLEDNKLKELKEVFELRDGKTTGDKLASVADILWKEVGIINGNPHLKNNRIAMVELLLEVFGRNYHKFKSGNLTYSLEGFIKEIDAIENLRKGQGTAFERQNAAENQEVVAPRSCPLM</sequence>
<protein>
    <submittedName>
        <fullName evidence="1">Uncharacterized protein</fullName>
    </submittedName>
</protein>
<organism evidence="1">
    <name type="scientific">Cladocopium goreaui</name>
    <dbReference type="NCBI Taxonomy" id="2562237"/>
    <lineage>
        <taxon>Eukaryota</taxon>
        <taxon>Sar</taxon>
        <taxon>Alveolata</taxon>
        <taxon>Dinophyceae</taxon>
        <taxon>Suessiales</taxon>
        <taxon>Symbiodiniaceae</taxon>
        <taxon>Cladocopium</taxon>
    </lineage>
</organism>
<dbReference type="EMBL" id="CAMXCT010004625">
    <property type="protein sequence ID" value="CAI4009766.1"/>
    <property type="molecule type" value="Genomic_DNA"/>
</dbReference>
<keyword evidence="3" id="KW-1185">Reference proteome</keyword>
<evidence type="ECO:0000313" key="3">
    <source>
        <dbReference type="Proteomes" id="UP001152797"/>
    </source>
</evidence>
<evidence type="ECO:0000313" key="1">
    <source>
        <dbReference type="EMBL" id="CAI4009766.1"/>
    </source>
</evidence>
<proteinExistence type="predicted"/>
<comment type="caution">
    <text evidence="1">The sequence shown here is derived from an EMBL/GenBank/DDBJ whole genome shotgun (WGS) entry which is preliminary data.</text>
</comment>
<dbReference type="AlphaFoldDB" id="A0A9P1DHL2"/>
<dbReference type="EMBL" id="CAMXCT020004625">
    <property type="protein sequence ID" value="CAL1163141.1"/>
    <property type="molecule type" value="Genomic_DNA"/>
</dbReference>
<feature type="non-terminal residue" evidence="1">
    <location>
        <position position="250"/>
    </location>
</feature>
<evidence type="ECO:0000313" key="2">
    <source>
        <dbReference type="EMBL" id="CAL4797078.1"/>
    </source>
</evidence>
<dbReference type="EMBL" id="CAMXCT030004625">
    <property type="protein sequence ID" value="CAL4797078.1"/>
    <property type="molecule type" value="Genomic_DNA"/>
</dbReference>
<dbReference type="Proteomes" id="UP001152797">
    <property type="component" value="Unassembled WGS sequence"/>
</dbReference>